<evidence type="ECO:0000259" key="10">
    <source>
        <dbReference type="PROSITE" id="PS50109"/>
    </source>
</evidence>
<dbReference type="SMART" id="SM00448">
    <property type="entry name" value="REC"/>
    <property type="match status" value="1"/>
</dbReference>
<proteinExistence type="predicted"/>
<dbReference type="FunFam" id="1.10.287.130:FF:000045">
    <property type="entry name" value="Two-component system sensor histidine kinase/response regulator"/>
    <property type="match status" value="1"/>
</dbReference>
<accession>B6W5R0</accession>
<keyword evidence="8" id="KW-0472">Membrane</keyword>
<comment type="catalytic activity">
    <reaction evidence="1">
        <text>ATP + protein L-histidine = ADP + protein N-phospho-L-histidine.</text>
        <dbReference type="EC" id="2.7.13.3"/>
    </reaction>
</comment>
<dbReference type="InterPro" id="IPR011123">
    <property type="entry name" value="Y_Y_Y"/>
</dbReference>
<dbReference type="PROSITE" id="PS00041">
    <property type="entry name" value="HTH_ARAC_FAMILY_1"/>
    <property type="match status" value="1"/>
</dbReference>
<keyword evidence="8" id="KW-0812">Transmembrane</keyword>
<dbReference type="HOGENOM" id="CLU_000445_28_1_10"/>
<evidence type="ECO:0000256" key="6">
    <source>
        <dbReference type="ARBA" id="ARBA00023163"/>
    </source>
</evidence>
<dbReference type="SUPFAM" id="SSF52172">
    <property type="entry name" value="CheY-like"/>
    <property type="match status" value="1"/>
</dbReference>
<dbReference type="InterPro" id="IPR003594">
    <property type="entry name" value="HATPase_dom"/>
</dbReference>
<dbReference type="Gene3D" id="1.10.287.130">
    <property type="match status" value="1"/>
</dbReference>
<feature type="domain" description="HTH araC/xylS-type" evidence="9">
    <location>
        <begin position="1288"/>
        <end position="1387"/>
    </location>
</feature>
<evidence type="ECO:0000256" key="2">
    <source>
        <dbReference type="ARBA" id="ARBA00012438"/>
    </source>
</evidence>
<keyword evidence="6" id="KW-0804">Transcription</keyword>
<name>B6W5R0_9BACT</name>
<dbReference type="SUPFAM" id="SSF46689">
    <property type="entry name" value="Homeodomain-like"/>
    <property type="match status" value="1"/>
</dbReference>
<dbReference type="Pfam" id="PF00072">
    <property type="entry name" value="Response_reg"/>
    <property type="match status" value="1"/>
</dbReference>
<evidence type="ECO:0000256" key="8">
    <source>
        <dbReference type="SAM" id="Phobius"/>
    </source>
</evidence>
<keyword evidence="5" id="KW-0238">DNA-binding</keyword>
<dbReference type="Gene3D" id="1.10.10.60">
    <property type="entry name" value="Homeodomain-like"/>
    <property type="match status" value="1"/>
</dbReference>
<dbReference type="EMBL" id="ABWZ01000091">
    <property type="protein sequence ID" value="EEB22676.1"/>
    <property type="molecule type" value="Genomic_DNA"/>
</dbReference>
<dbReference type="PROSITE" id="PS50110">
    <property type="entry name" value="RESPONSE_REGULATORY"/>
    <property type="match status" value="1"/>
</dbReference>
<dbReference type="CDD" id="cd00082">
    <property type="entry name" value="HisKA"/>
    <property type="match status" value="1"/>
</dbReference>
<dbReference type="Gene3D" id="3.40.50.2300">
    <property type="match status" value="1"/>
</dbReference>
<dbReference type="GO" id="GO:0000155">
    <property type="term" value="F:phosphorelay sensor kinase activity"/>
    <property type="evidence" value="ECO:0007669"/>
    <property type="project" value="InterPro"/>
</dbReference>
<dbReference type="InterPro" id="IPR036097">
    <property type="entry name" value="HisK_dim/P_sf"/>
</dbReference>
<protein>
    <recommendedName>
        <fullName evidence="2">histidine kinase</fullName>
        <ecNumber evidence="2">2.7.13.3</ecNumber>
    </recommendedName>
</protein>
<dbReference type="PANTHER" id="PTHR43547:SF2">
    <property type="entry name" value="HYBRID SIGNAL TRANSDUCTION HISTIDINE KINASE C"/>
    <property type="match status" value="1"/>
</dbReference>
<dbReference type="PRINTS" id="PR00344">
    <property type="entry name" value="BCTRLSENSOR"/>
</dbReference>
<dbReference type="GO" id="GO:0043565">
    <property type="term" value="F:sequence-specific DNA binding"/>
    <property type="evidence" value="ECO:0007669"/>
    <property type="project" value="InterPro"/>
</dbReference>
<dbReference type="InterPro" id="IPR011110">
    <property type="entry name" value="Reg_prop"/>
</dbReference>
<dbReference type="InterPro" id="IPR018062">
    <property type="entry name" value="HTH_AraC-typ_CS"/>
</dbReference>
<dbReference type="SMART" id="SM00388">
    <property type="entry name" value="HisKA"/>
    <property type="match status" value="1"/>
</dbReference>
<dbReference type="SMART" id="SM00387">
    <property type="entry name" value="HATPase_c"/>
    <property type="match status" value="1"/>
</dbReference>
<dbReference type="InterPro" id="IPR004358">
    <property type="entry name" value="Sig_transdc_His_kin-like_C"/>
</dbReference>
<feature type="domain" description="Response regulatory" evidence="11">
    <location>
        <begin position="1141"/>
        <end position="1256"/>
    </location>
</feature>
<dbReference type="SUPFAM" id="SSF55874">
    <property type="entry name" value="ATPase domain of HSP90 chaperone/DNA topoisomerase II/histidine kinase"/>
    <property type="match status" value="1"/>
</dbReference>
<dbReference type="FunFam" id="2.60.40.10:FF:000791">
    <property type="entry name" value="Two-component system sensor histidine kinase/response regulator"/>
    <property type="match status" value="1"/>
</dbReference>
<dbReference type="Gene3D" id="2.130.10.10">
    <property type="entry name" value="YVTN repeat-like/Quinoprotein amine dehydrogenase"/>
    <property type="match status" value="2"/>
</dbReference>
<keyword evidence="3 7" id="KW-0597">Phosphoprotein</keyword>
<dbReference type="FunFam" id="1.10.10.60:FF:000284">
    <property type="entry name" value="Two-component system sensor histidine kinase/response regulator"/>
    <property type="match status" value="1"/>
</dbReference>
<dbReference type="Pfam" id="PF12833">
    <property type="entry name" value="HTH_18"/>
    <property type="match status" value="1"/>
</dbReference>
<evidence type="ECO:0000313" key="13">
    <source>
        <dbReference type="Proteomes" id="UP000004849"/>
    </source>
</evidence>
<reference evidence="12 13" key="2">
    <citation type="submission" date="2008-10" db="EMBL/GenBank/DDBJ databases">
        <authorList>
            <person name="Fulton L."/>
            <person name="Clifton S."/>
            <person name="Fulton B."/>
            <person name="Xu J."/>
            <person name="Minx P."/>
            <person name="Pepin K.H."/>
            <person name="Johnson M."/>
            <person name="Thiruvilangam P."/>
            <person name="Bhonagiri V."/>
            <person name="Nash W.E."/>
            <person name="Mardis E.R."/>
            <person name="Wilson R.K."/>
        </authorList>
    </citation>
    <scope>NUCLEOTIDE SEQUENCE [LARGE SCALE GENOMIC DNA]</scope>
    <source>
        <strain evidence="12 13">DSM 17855</strain>
    </source>
</reference>
<dbReference type="SMART" id="SM00342">
    <property type="entry name" value="HTH_ARAC"/>
    <property type="match status" value="1"/>
</dbReference>
<dbReference type="PROSITE" id="PS01124">
    <property type="entry name" value="HTH_ARAC_FAMILY_2"/>
    <property type="match status" value="1"/>
</dbReference>
<dbReference type="InterPro" id="IPR001789">
    <property type="entry name" value="Sig_transdc_resp-reg_receiver"/>
</dbReference>
<dbReference type="SUPFAM" id="SSF47384">
    <property type="entry name" value="Homodimeric domain of signal transducing histidine kinase"/>
    <property type="match status" value="1"/>
</dbReference>
<dbReference type="FunFam" id="2.130.10.10:FF:000891">
    <property type="entry name" value="Two-component system sensor histidine kinase/response regulator, hybrid (One-component system)"/>
    <property type="match status" value="1"/>
</dbReference>
<dbReference type="EC" id="2.7.13.3" evidence="2"/>
<dbReference type="Gene3D" id="2.60.40.10">
    <property type="entry name" value="Immunoglobulins"/>
    <property type="match status" value="1"/>
</dbReference>
<evidence type="ECO:0000313" key="12">
    <source>
        <dbReference type="EMBL" id="EEB22676.1"/>
    </source>
</evidence>
<evidence type="ECO:0000256" key="7">
    <source>
        <dbReference type="PROSITE-ProRule" id="PRU00169"/>
    </source>
</evidence>
<dbReference type="FunFam" id="3.40.50.2300:FF:000138">
    <property type="entry name" value="Two-component system sensor histidine kinase/response regulator"/>
    <property type="match status" value="1"/>
</dbReference>
<dbReference type="InterPro" id="IPR009057">
    <property type="entry name" value="Homeodomain-like_sf"/>
</dbReference>
<dbReference type="Gene3D" id="3.30.565.10">
    <property type="entry name" value="Histidine kinase-like ATPase, C-terminal domain"/>
    <property type="match status" value="1"/>
</dbReference>
<dbReference type="Pfam" id="PF02518">
    <property type="entry name" value="HATPase_c"/>
    <property type="match status" value="1"/>
</dbReference>
<reference evidence="12 13" key="1">
    <citation type="submission" date="2008-10" db="EMBL/GenBank/DDBJ databases">
        <title>Draft genome sequence of Bacteroides dorei (DSM 17855).</title>
        <authorList>
            <person name="Sudarsanam P."/>
            <person name="Ley R."/>
            <person name="Guruge J."/>
            <person name="Turnbaugh P.J."/>
            <person name="Mahowald M."/>
            <person name="Liep D."/>
            <person name="Gordon J."/>
        </authorList>
    </citation>
    <scope>NUCLEOTIDE SEQUENCE [LARGE SCALE GENOMIC DNA]</scope>
    <source>
        <strain evidence="12 13">DSM 17855</strain>
    </source>
</reference>
<dbReference type="Pfam" id="PF07495">
    <property type="entry name" value="Y_Y_Y"/>
    <property type="match status" value="1"/>
</dbReference>
<dbReference type="Proteomes" id="UP000004849">
    <property type="component" value="Unassembled WGS sequence"/>
</dbReference>
<dbReference type="CDD" id="cd17574">
    <property type="entry name" value="REC_OmpR"/>
    <property type="match status" value="1"/>
</dbReference>
<feature type="modified residue" description="4-aspartylphosphate" evidence="7">
    <location>
        <position position="1189"/>
    </location>
</feature>
<dbReference type="InterPro" id="IPR011006">
    <property type="entry name" value="CheY-like_superfamily"/>
</dbReference>
<feature type="domain" description="Histidine kinase" evidence="10">
    <location>
        <begin position="891"/>
        <end position="1111"/>
    </location>
</feature>
<keyword evidence="8" id="KW-1133">Transmembrane helix</keyword>
<evidence type="ECO:0000256" key="5">
    <source>
        <dbReference type="ARBA" id="ARBA00023125"/>
    </source>
</evidence>
<dbReference type="GO" id="GO:0003700">
    <property type="term" value="F:DNA-binding transcription factor activity"/>
    <property type="evidence" value="ECO:0007669"/>
    <property type="project" value="InterPro"/>
</dbReference>
<dbReference type="PANTHER" id="PTHR43547">
    <property type="entry name" value="TWO-COMPONENT HISTIDINE KINASE"/>
    <property type="match status" value="1"/>
</dbReference>
<dbReference type="SUPFAM" id="SSF63829">
    <property type="entry name" value="Calcium-dependent phosphotriesterase"/>
    <property type="match status" value="2"/>
</dbReference>
<dbReference type="Pfam" id="PF07494">
    <property type="entry name" value="Reg_prop"/>
    <property type="match status" value="6"/>
</dbReference>
<keyword evidence="4" id="KW-0805">Transcription regulation</keyword>
<dbReference type="InterPro" id="IPR015943">
    <property type="entry name" value="WD40/YVTN_repeat-like_dom_sf"/>
</dbReference>
<dbReference type="InterPro" id="IPR018060">
    <property type="entry name" value="HTH_AraC"/>
</dbReference>
<evidence type="ECO:0000256" key="1">
    <source>
        <dbReference type="ARBA" id="ARBA00000085"/>
    </source>
</evidence>
<dbReference type="Pfam" id="PF00512">
    <property type="entry name" value="HisKA"/>
    <property type="match status" value="1"/>
</dbReference>
<evidence type="ECO:0000259" key="11">
    <source>
        <dbReference type="PROSITE" id="PS50110"/>
    </source>
</evidence>
<dbReference type="InterPro" id="IPR036890">
    <property type="entry name" value="HATPase_C_sf"/>
</dbReference>
<evidence type="ECO:0000256" key="3">
    <source>
        <dbReference type="ARBA" id="ARBA00022553"/>
    </source>
</evidence>
<sequence length="1389" mass="159102">MNFLPKQYFHPPFTPPYLLHLTKREQYSAKTGQYFAFPLCFSAKYLLLHIVNHLIKQTMYKHLFLLISILFSLSSPCVHAERYYFQHLGLKNKLSQSSVLCITQDRNGFMWFGTKDGLNRYDGSNFRIFKHNHSNPHSLGNNNVNSLHENKDGKLWIGTDDGIYIYDPLTETFSKLTCKSQDSLCITQPIVQITTDTQKNIWIAVESQGVFLFDNDRQTLTHYAIPDAHLLSSICIDQQNAVWIGYNGKGLYYTDDHFQNFRLFQTQEGKNLFTDDQIFKIFPEQHNTLYTGSAKGGLKSINILTRTVTDLLPDSSQTESIFVRNIYPIDKKTLWVATERGIYTYNKETREIQHLTYNPNDDYSLSDNAIYSLYKDAEGGIWIGSYFGGIDYYPTQYATFEKYYPIIGQNSLSGKVVREFCEDEDGNLWIGTEDGGLNKFNPKTKEFSPCPLAGLHYNVHALSMDNHTLWIGTYSKGLYSLDLKTHRSRHYLMGHAENTLNDNNIYSMCRTSAGQLYIGTTTGLNLYNHETNDFTRIHKIDGIFVFNILEDSKGNIWFATYNSGIFKYNPRNNSWKNYVSTPGVPHGLPYNKVISIYEDSKQRLWFTMLGRGFCSFNQDTEEFTTYDSSQGLANDVIYKIVEANNDILWLTSNKGLIRFDLKTKTSNIYADNNGLLTNQFNYSSGIKSKDGTIYFGCINGFIAFKPESFTENTYFPPVAITDFLLFNKSADIGTKDSPLSQSVTYTREINLKYNQNSFAFRFAALCYAAPEENYLSYTLKGFDKEWYSTTKSSTASYTNLKPGDYTFCVKTANAKGEWSNDIKSIHIHIAPPFWKSPWAYLLYFILSAAGIGYIFYRFRKQITDKQRRQLEILEAEKEKEIYHAKIDFFTNIAHEIRTPLTLIKGPLENILHKENIDRNTIRENLDVMERNTLRLLDLTNQLLDFRKTETKGFRLNFMDCNISQLIRDTYIRFNPAAQQNGLKFQTDLPEQDFNAPVDKEALTKILSNLFNNAVKYATSSIHVSLIPPYGMKEPGYFSIMVSNDGHPIPHDMQEKIFQPFVQIKQTSGGQRTAGTGIGLPLARSLAELHKGKLYLKDREEICFCVELPVDQEKAIQLQKDSTISQTGNMQTVIRQHSTNICILVVEDDPEMQNFICAQLETVYCVIRASNGKEALQVLSEKTISLIVSDVMMPEMDGFELCHTLKTDIEHSHIPIILLTAKVTMQSKIEGIELGADDYIEKPFSTEYLLARIANLLSNQDKLRHAFTSSPFVNAKTIALSKADENFLDKLIEVIQKNISEPDFNVDILAEKMNMSRSSLHRKIKGIAQITPNEFIQLERLKMAAQLIQSGEYRINEVCYIVGFNSSSYFAKCFQKQFGVLPKDFCKNGS</sequence>
<dbReference type="PROSITE" id="PS50109">
    <property type="entry name" value="HIS_KIN"/>
    <property type="match status" value="1"/>
</dbReference>
<dbReference type="InterPro" id="IPR005467">
    <property type="entry name" value="His_kinase_dom"/>
</dbReference>
<evidence type="ECO:0000259" key="9">
    <source>
        <dbReference type="PROSITE" id="PS01124"/>
    </source>
</evidence>
<gene>
    <name evidence="12" type="ORF">BACDOR_04920</name>
</gene>
<feature type="transmembrane region" description="Helical" evidence="8">
    <location>
        <begin position="838"/>
        <end position="858"/>
    </location>
</feature>
<dbReference type="InterPro" id="IPR003661">
    <property type="entry name" value="HisK_dim/P_dom"/>
</dbReference>
<organism evidence="12 13">
    <name type="scientific">Phocaeicola dorei DSM 17855</name>
    <dbReference type="NCBI Taxonomy" id="483217"/>
    <lineage>
        <taxon>Bacteria</taxon>
        <taxon>Pseudomonadati</taxon>
        <taxon>Bacteroidota</taxon>
        <taxon>Bacteroidia</taxon>
        <taxon>Bacteroidales</taxon>
        <taxon>Bacteroidaceae</taxon>
        <taxon>Phocaeicola</taxon>
    </lineage>
</organism>
<evidence type="ECO:0000256" key="4">
    <source>
        <dbReference type="ARBA" id="ARBA00023015"/>
    </source>
</evidence>
<dbReference type="InterPro" id="IPR013783">
    <property type="entry name" value="Ig-like_fold"/>
</dbReference>